<gene>
    <name evidence="1" type="ORF">H2198_009589</name>
</gene>
<evidence type="ECO:0000313" key="1">
    <source>
        <dbReference type="EMBL" id="KAJ9651135.1"/>
    </source>
</evidence>
<reference evidence="1" key="1">
    <citation type="submission" date="2022-10" db="EMBL/GenBank/DDBJ databases">
        <title>Culturing micro-colonial fungi from biological soil crusts in the Mojave desert and describing Neophaeococcomyces mojavensis, and introducing the new genera and species Taxawa tesnikishii.</title>
        <authorList>
            <person name="Kurbessoian T."/>
            <person name="Stajich J.E."/>
        </authorList>
    </citation>
    <scope>NUCLEOTIDE SEQUENCE</scope>
    <source>
        <strain evidence="1">JES_112</strain>
    </source>
</reference>
<sequence length="714" mass="75331">MAAHNGCRRHSPAPAGTGADRARPAVHRPARPHLVRSTARAAPAAPTAAAAAIAAPARARPPPVQCRTTGSGSLDGCSAARAWSNSMRLTALPAFADNYIWTLIDNDGAAVVVDPGDAAPVLALADQGLHVDTILLTHHHDDHIGGVPALQARFPGVRVVAPVEERIPTATERVGEGERVQALGQTFHVLSVPGHTRSHIAFHTAEHLFSGDSLFSLGCGRLFEGTPSQLLASMRKLGALPAQLLLCCAHEYTVSNAVFARHVDPANAALWQRQEEALAMRRDDRSTLPVTLANEFDCNPFLRVHAAPIRARLPRMMRRSLPLALGLVLGLAGTAGAQSLGAGISQNLTAAAALPLDASALPAASVRNGQEIFTSFRDGLAEPSCDAEATSPRWQKQFAHAPSRLANQDDDALVLFGYVVEELRKANLPTEFALIPFVESGYRPNARNGSGPTGLWQFIATTARNHRVPMANGYDGRLSAVDSTQAAVRYLKTLHGMFGGDWRLATMAYNAGEYRVLQSMRKAGMNAQNAKPSALPGLSPVTHAYVEKLHALACVLEDVEDQPGVMASLDRTVPVLKDHTLPAGTSVQQWAAQRALDPAKIARLNPALASGGRASGTTRVLAPVSAANATVADTASALVASAAPVATASPTPQVAKTVAAIADRPRSRRHTVRDGESAWTIARRYGMPVKALLSLNGLSGSSVLKPGAVLRVED</sequence>
<name>A0ACC2ZUB8_9EURO</name>
<dbReference type="EMBL" id="JAPDRQ010000280">
    <property type="protein sequence ID" value="KAJ9651135.1"/>
    <property type="molecule type" value="Genomic_DNA"/>
</dbReference>
<keyword evidence="2" id="KW-1185">Reference proteome</keyword>
<accession>A0ACC2ZUB8</accession>
<comment type="caution">
    <text evidence="1">The sequence shown here is derived from an EMBL/GenBank/DDBJ whole genome shotgun (WGS) entry which is preliminary data.</text>
</comment>
<organism evidence="1 2">
    <name type="scientific">Neophaeococcomyces mojaviensis</name>
    <dbReference type="NCBI Taxonomy" id="3383035"/>
    <lineage>
        <taxon>Eukaryota</taxon>
        <taxon>Fungi</taxon>
        <taxon>Dikarya</taxon>
        <taxon>Ascomycota</taxon>
        <taxon>Pezizomycotina</taxon>
        <taxon>Eurotiomycetes</taxon>
        <taxon>Chaetothyriomycetidae</taxon>
        <taxon>Chaetothyriales</taxon>
        <taxon>Chaetothyriales incertae sedis</taxon>
        <taxon>Neophaeococcomyces</taxon>
    </lineage>
</organism>
<proteinExistence type="predicted"/>
<dbReference type="Proteomes" id="UP001172386">
    <property type="component" value="Unassembled WGS sequence"/>
</dbReference>
<evidence type="ECO:0000313" key="2">
    <source>
        <dbReference type="Proteomes" id="UP001172386"/>
    </source>
</evidence>
<protein>
    <submittedName>
        <fullName evidence="1">Uncharacterized protein</fullName>
    </submittedName>
</protein>